<name>A0A817VU13_9BILA</name>
<gene>
    <name evidence="1" type="ORF">KIK155_LOCUS3357</name>
</gene>
<comment type="caution">
    <text evidence="1">The sequence shown here is derived from an EMBL/GenBank/DDBJ whole genome shotgun (WGS) entry which is preliminary data.</text>
</comment>
<reference evidence="1" key="1">
    <citation type="submission" date="2021-02" db="EMBL/GenBank/DDBJ databases">
        <authorList>
            <person name="Nowell W R."/>
        </authorList>
    </citation>
    <scope>NUCLEOTIDE SEQUENCE</scope>
</reference>
<organism evidence="1 2">
    <name type="scientific">Rotaria socialis</name>
    <dbReference type="NCBI Taxonomy" id="392032"/>
    <lineage>
        <taxon>Eukaryota</taxon>
        <taxon>Metazoa</taxon>
        <taxon>Spiralia</taxon>
        <taxon>Gnathifera</taxon>
        <taxon>Rotifera</taxon>
        <taxon>Eurotatoria</taxon>
        <taxon>Bdelloidea</taxon>
        <taxon>Philodinida</taxon>
        <taxon>Philodinidae</taxon>
        <taxon>Rotaria</taxon>
    </lineage>
</organism>
<evidence type="ECO:0000313" key="1">
    <source>
        <dbReference type="EMBL" id="CAF3348191.1"/>
    </source>
</evidence>
<protein>
    <submittedName>
        <fullName evidence="1">Uncharacterized protein</fullName>
    </submittedName>
</protein>
<dbReference type="AlphaFoldDB" id="A0A817VU13"/>
<evidence type="ECO:0000313" key="2">
    <source>
        <dbReference type="Proteomes" id="UP000663865"/>
    </source>
</evidence>
<accession>A0A817VU13</accession>
<proteinExistence type="predicted"/>
<sequence>MTVCSTGDDASQQQQLSYLQSCGFGGSWRFTGPLNVSRQNPNNVKLLMNVKMDLKVVLIVYQEIIEHHMHLYIIIIHLDIIIAIQLHQQLVILMQDSIRSPTDRGSQAFDLNASNR</sequence>
<dbReference type="Proteomes" id="UP000663865">
    <property type="component" value="Unassembled WGS sequence"/>
</dbReference>
<dbReference type="EMBL" id="CAJNYV010000141">
    <property type="protein sequence ID" value="CAF3348191.1"/>
    <property type="molecule type" value="Genomic_DNA"/>
</dbReference>